<dbReference type="AlphaFoldDB" id="A0A066UBG0"/>
<accession>A0A066UBG0</accession>
<dbReference type="OrthoDB" id="3628658at2"/>
<reference evidence="2 3" key="1">
    <citation type="submission" date="2014-05" db="EMBL/GenBank/DDBJ databases">
        <title>Draft genome sequence of Amycolatopsis rifamycinica DSM 46095.</title>
        <authorList>
            <person name="Lal R."/>
            <person name="Saxena A."/>
            <person name="Kumari R."/>
            <person name="Mukherjee U."/>
            <person name="Singh P."/>
            <person name="Sangwan N."/>
            <person name="Mahato N.K."/>
        </authorList>
    </citation>
    <scope>NUCLEOTIDE SEQUENCE [LARGE SCALE GENOMIC DNA]</scope>
    <source>
        <strain evidence="2 3">DSM 46095</strain>
    </source>
</reference>
<dbReference type="Pfam" id="PF05437">
    <property type="entry name" value="AzlD"/>
    <property type="match status" value="1"/>
</dbReference>
<keyword evidence="1" id="KW-0472">Membrane</keyword>
<feature type="transmembrane region" description="Helical" evidence="1">
    <location>
        <begin position="6"/>
        <end position="26"/>
    </location>
</feature>
<dbReference type="STRING" id="287986.DV20_13920"/>
<evidence type="ECO:0000313" key="2">
    <source>
        <dbReference type="EMBL" id="KDN21573.1"/>
    </source>
</evidence>
<evidence type="ECO:0008006" key="4">
    <source>
        <dbReference type="Google" id="ProtNLM"/>
    </source>
</evidence>
<keyword evidence="1" id="KW-1133">Transmembrane helix</keyword>
<evidence type="ECO:0000313" key="3">
    <source>
        <dbReference type="Proteomes" id="UP000027345"/>
    </source>
</evidence>
<keyword evidence="3" id="KW-1185">Reference proteome</keyword>
<dbReference type="EMBL" id="JMQI01000027">
    <property type="protein sequence ID" value="KDN21573.1"/>
    <property type="molecule type" value="Genomic_DNA"/>
</dbReference>
<protein>
    <recommendedName>
        <fullName evidence="4">Branched-chain amino acid ABC transporter</fullName>
    </recommendedName>
</protein>
<feature type="transmembrane region" description="Helical" evidence="1">
    <location>
        <begin position="38"/>
        <end position="57"/>
    </location>
</feature>
<feature type="transmembrane region" description="Helical" evidence="1">
    <location>
        <begin position="63"/>
        <end position="82"/>
    </location>
</feature>
<keyword evidence="1" id="KW-0812">Transmembrane</keyword>
<comment type="caution">
    <text evidence="2">The sequence shown here is derived from an EMBL/GenBank/DDBJ whole genome shotgun (WGS) entry which is preliminary data.</text>
</comment>
<name>A0A066UBG0_9PSEU</name>
<organism evidence="2 3">
    <name type="scientific">Amycolatopsis rifamycinica</name>
    <dbReference type="NCBI Taxonomy" id="287986"/>
    <lineage>
        <taxon>Bacteria</taxon>
        <taxon>Bacillati</taxon>
        <taxon>Actinomycetota</taxon>
        <taxon>Actinomycetes</taxon>
        <taxon>Pseudonocardiales</taxon>
        <taxon>Pseudonocardiaceae</taxon>
        <taxon>Amycolatopsis</taxon>
    </lineage>
</organism>
<sequence>MTYQWWIVLALGATALTLRVVVPLAAGGRELPTWLRNALTCATPALMAGLVVTLLWPSSGQVTSLRTLTALAGVGVGIALLAGKRSILTAMIGAAVVSAVLRLVLG</sequence>
<dbReference type="Proteomes" id="UP000027345">
    <property type="component" value="Unassembled WGS sequence"/>
</dbReference>
<dbReference type="RefSeq" id="WP_043780104.1">
    <property type="nucleotide sequence ID" value="NZ_JMQI01000027.1"/>
</dbReference>
<dbReference type="InterPro" id="IPR008407">
    <property type="entry name" value="Brnchd-chn_aa_trnsp_AzlD"/>
</dbReference>
<gene>
    <name evidence="2" type="ORF">DV20_13920</name>
</gene>
<evidence type="ECO:0000256" key="1">
    <source>
        <dbReference type="SAM" id="Phobius"/>
    </source>
</evidence>
<proteinExistence type="predicted"/>
<feature type="transmembrane region" description="Helical" evidence="1">
    <location>
        <begin position="87"/>
        <end position="105"/>
    </location>
</feature>